<gene>
    <name evidence="2" type="ORF">LVIROSA_LOCUS35037</name>
</gene>
<name>A0AAU9PGZ7_9ASTR</name>
<organism evidence="2 3">
    <name type="scientific">Lactuca virosa</name>
    <dbReference type="NCBI Taxonomy" id="75947"/>
    <lineage>
        <taxon>Eukaryota</taxon>
        <taxon>Viridiplantae</taxon>
        <taxon>Streptophyta</taxon>
        <taxon>Embryophyta</taxon>
        <taxon>Tracheophyta</taxon>
        <taxon>Spermatophyta</taxon>
        <taxon>Magnoliopsida</taxon>
        <taxon>eudicotyledons</taxon>
        <taxon>Gunneridae</taxon>
        <taxon>Pentapetalae</taxon>
        <taxon>asterids</taxon>
        <taxon>campanulids</taxon>
        <taxon>Asterales</taxon>
        <taxon>Asteraceae</taxon>
        <taxon>Cichorioideae</taxon>
        <taxon>Cichorieae</taxon>
        <taxon>Lactucinae</taxon>
        <taxon>Lactuca</taxon>
    </lineage>
</organism>
<evidence type="ECO:0000256" key="1">
    <source>
        <dbReference type="SAM" id="MobiDB-lite"/>
    </source>
</evidence>
<accession>A0AAU9PGZ7</accession>
<reference evidence="2 3" key="1">
    <citation type="submission" date="2022-01" db="EMBL/GenBank/DDBJ databases">
        <authorList>
            <person name="Xiong W."/>
            <person name="Schranz E."/>
        </authorList>
    </citation>
    <scope>NUCLEOTIDE SEQUENCE [LARGE SCALE GENOMIC DNA]</scope>
</reference>
<dbReference type="EMBL" id="CAKMRJ010005634">
    <property type="protein sequence ID" value="CAH1449561.1"/>
    <property type="molecule type" value="Genomic_DNA"/>
</dbReference>
<evidence type="ECO:0000313" key="2">
    <source>
        <dbReference type="EMBL" id="CAH1449561.1"/>
    </source>
</evidence>
<protein>
    <submittedName>
        <fullName evidence="2">Uncharacterized protein</fullName>
    </submittedName>
</protein>
<evidence type="ECO:0000313" key="3">
    <source>
        <dbReference type="Proteomes" id="UP001157418"/>
    </source>
</evidence>
<feature type="region of interest" description="Disordered" evidence="1">
    <location>
        <begin position="1"/>
        <end position="24"/>
    </location>
</feature>
<sequence>MSGRPNIKRRMDASERSRKHRVSKADKKITCGVCKHTGHNKSTCNQVERIPKVSVIEKQKVSQAQELVNLQNGGDDAVMVDVGEQQNVHANAPEQQNVHANAPEQVVGVNEAVGNVASAVKPKKRKKIRENSKNELAKVIEGEGSTATTTIELE</sequence>
<dbReference type="AlphaFoldDB" id="A0AAU9PGZ7"/>
<proteinExistence type="predicted"/>
<dbReference type="Proteomes" id="UP001157418">
    <property type="component" value="Unassembled WGS sequence"/>
</dbReference>
<comment type="caution">
    <text evidence="2">The sequence shown here is derived from an EMBL/GenBank/DDBJ whole genome shotgun (WGS) entry which is preliminary data.</text>
</comment>
<keyword evidence="3" id="KW-1185">Reference proteome</keyword>